<dbReference type="RefSeq" id="WP_171473238.1">
    <property type="nucleotide sequence ID" value="NZ_CP053452.2"/>
</dbReference>
<evidence type="ECO:0000313" key="3">
    <source>
        <dbReference type="Proteomes" id="UP000503447"/>
    </source>
</evidence>
<dbReference type="AlphaFoldDB" id="A0A6M5YWX9"/>
<name>A0A6M5YWX9_9BACT</name>
<dbReference type="Proteomes" id="UP000503447">
    <property type="component" value="Chromosome"/>
</dbReference>
<keyword evidence="1" id="KW-0732">Signal</keyword>
<feature type="signal peptide" evidence="1">
    <location>
        <begin position="1"/>
        <end position="22"/>
    </location>
</feature>
<dbReference type="EMBL" id="CP053452">
    <property type="protein sequence ID" value="QJW97964.1"/>
    <property type="molecule type" value="Genomic_DNA"/>
</dbReference>
<organism evidence="2 3">
    <name type="scientific">Frigoriglobus tundricola</name>
    <dbReference type="NCBI Taxonomy" id="2774151"/>
    <lineage>
        <taxon>Bacteria</taxon>
        <taxon>Pseudomonadati</taxon>
        <taxon>Planctomycetota</taxon>
        <taxon>Planctomycetia</taxon>
        <taxon>Gemmatales</taxon>
        <taxon>Gemmataceae</taxon>
        <taxon>Frigoriglobus</taxon>
    </lineage>
</organism>
<protein>
    <recommendedName>
        <fullName evidence="4">SbsA Ig-like domain-containing protein</fullName>
    </recommendedName>
</protein>
<proteinExistence type="predicted"/>
<evidence type="ECO:0008006" key="4">
    <source>
        <dbReference type="Google" id="ProtNLM"/>
    </source>
</evidence>
<feature type="chain" id="PRO_5027021740" description="SbsA Ig-like domain-containing protein" evidence="1">
    <location>
        <begin position="23"/>
        <end position="386"/>
    </location>
</feature>
<evidence type="ECO:0000256" key="1">
    <source>
        <dbReference type="SAM" id="SignalP"/>
    </source>
</evidence>
<reference evidence="3" key="1">
    <citation type="submission" date="2020-05" db="EMBL/GenBank/DDBJ databases">
        <title>Frigoriglobus tundricola gen. nov., sp. nov., a psychrotolerant cellulolytic planctomycete of the family Gemmataceae with two divergent copies of 16S rRNA gene.</title>
        <authorList>
            <person name="Kulichevskaya I.S."/>
            <person name="Ivanova A.A."/>
            <person name="Naumoff D.G."/>
            <person name="Beletsky A.V."/>
            <person name="Rijpstra W.I.C."/>
            <person name="Sinninghe Damste J.S."/>
            <person name="Mardanov A.V."/>
            <person name="Ravin N.V."/>
            <person name="Dedysh S.N."/>
        </authorList>
    </citation>
    <scope>NUCLEOTIDE SEQUENCE [LARGE SCALE GENOMIC DNA]</scope>
    <source>
        <strain evidence="3">PL17</strain>
    </source>
</reference>
<accession>A0A6M5YWX9</accession>
<evidence type="ECO:0000313" key="2">
    <source>
        <dbReference type="EMBL" id="QJW97964.1"/>
    </source>
</evidence>
<dbReference type="KEGG" id="ftj:FTUN_5544"/>
<gene>
    <name evidence="2" type="ORF">FTUN_5544</name>
</gene>
<keyword evidence="3" id="KW-1185">Reference proteome</keyword>
<sequence>MTVRNASAFALVLFALTPPVRAAEPPAVKLVSAPGEPPVVEIGGLDRATLTTLRDAKLTAEEWSKVARFVVDDGTPGVAKKPPVAGDWSVAANGLRFVPQFPLAAGVTYRAFCDPGAVPRTKLKGDAFTLTVSVPKPPPGPRVRVVNVFPSSNRLPENTLRIYIHFSGLVARGDVYKRVKLVRDDGKEIARPFVEIDEELWSLDGQRLTLLFDPGRIKRGLGPRQEHGPVLEEGRSYTLAIDPNWPDAEERPLVADFKKTFTVTAPDDEPVWPDRWKLIAPRAGSDAPLLVRLAKPLDHALLGRMLWVADAAGRRVDGTLTVGGGERVVSFAPTKPWAKGEYKLVIGATLEDVCGNRVGEPFEVDVFKPIPLKPEVKLTERSFVVK</sequence>